<keyword evidence="3" id="KW-1185">Reference proteome</keyword>
<dbReference type="Proteomes" id="UP001244564">
    <property type="component" value="Chromosome"/>
</dbReference>
<name>A0ABY8KDR6_9BACI</name>
<evidence type="ECO:0000313" key="3">
    <source>
        <dbReference type="Proteomes" id="UP001244564"/>
    </source>
</evidence>
<sequence>MTDLQEVIASYNEYIYNIPHGAQYIAEQLADGKHDDALLAVQDFSEGMIWLMELKPLLKEHNIELNFPIEQIQMFLTEINEGLSKKDWVLVADLFVYEIKPFFEEQVQIIQ</sequence>
<feature type="domain" description="DUF8042" evidence="1">
    <location>
        <begin position="2"/>
        <end position="105"/>
    </location>
</feature>
<dbReference type="InterPro" id="IPR058355">
    <property type="entry name" value="DUF8042"/>
</dbReference>
<dbReference type="RefSeq" id="WP_257961508.1">
    <property type="nucleotide sequence ID" value="NZ_CP122283.1"/>
</dbReference>
<accession>A0ABY8KDR6</accession>
<organism evidence="2 3">
    <name type="scientific">Lysinibacillus capsici</name>
    <dbReference type="NCBI Taxonomy" id="2115968"/>
    <lineage>
        <taxon>Bacteria</taxon>
        <taxon>Bacillati</taxon>
        <taxon>Bacillota</taxon>
        <taxon>Bacilli</taxon>
        <taxon>Bacillales</taxon>
        <taxon>Bacillaceae</taxon>
        <taxon>Lysinibacillus</taxon>
    </lineage>
</organism>
<gene>
    <name evidence="2" type="ORF">QBO96_18390</name>
</gene>
<dbReference type="Pfam" id="PF26154">
    <property type="entry name" value="DUF8042"/>
    <property type="match status" value="1"/>
</dbReference>
<evidence type="ECO:0000259" key="1">
    <source>
        <dbReference type="Pfam" id="PF26154"/>
    </source>
</evidence>
<dbReference type="EMBL" id="CP122283">
    <property type="protein sequence ID" value="WGF37663.1"/>
    <property type="molecule type" value="Genomic_DNA"/>
</dbReference>
<proteinExistence type="predicted"/>
<protein>
    <recommendedName>
        <fullName evidence="1">DUF8042 domain-containing protein</fullName>
    </recommendedName>
</protein>
<reference evidence="2 3" key="1">
    <citation type="submission" date="2023-04" db="EMBL/GenBank/DDBJ databases">
        <title>Genomic of Lysinibacillus capsici TSBLM.</title>
        <authorList>
            <person name="Hu X.S."/>
            <person name="Yu C.H."/>
        </authorList>
    </citation>
    <scope>NUCLEOTIDE SEQUENCE [LARGE SCALE GENOMIC DNA]</scope>
    <source>
        <strain evidence="2 3">TSBLM</strain>
    </source>
</reference>
<evidence type="ECO:0000313" key="2">
    <source>
        <dbReference type="EMBL" id="WGF37663.1"/>
    </source>
</evidence>